<dbReference type="Gene3D" id="3.40.50.720">
    <property type="entry name" value="NAD(P)-binding Rossmann-like Domain"/>
    <property type="match status" value="1"/>
</dbReference>
<dbReference type="AlphaFoldDB" id="A0A238VMT5"/>
<proteinExistence type="predicted"/>
<dbReference type="EMBL" id="FZNQ01000003">
    <property type="protein sequence ID" value="SNR35528.1"/>
    <property type="molecule type" value="Genomic_DNA"/>
</dbReference>
<dbReference type="InterPro" id="IPR036291">
    <property type="entry name" value="NAD(P)-bd_dom_sf"/>
</dbReference>
<keyword evidence="3" id="KW-1185">Reference proteome</keyword>
<dbReference type="SUPFAM" id="SSF51735">
    <property type="entry name" value="NAD(P)-binding Rossmann-fold domains"/>
    <property type="match status" value="1"/>
</dbReference>
<sequence>MERKTVRPATTTPKVGGDVDPSVTLLIYGAYGYTGELISRAAVDRGRSPILAGRDGDRLRKLGRELRADVREFDLSVPEFVAESIRDVDLVLNCAGPFVATADPLVDACLETGVDYLDVTGEYAVLAAIADRSAEAAAADVTLLPAVGFDVVATDCLAADLVERLPEATTLVLGVEATGSISRGTARTGVRGLGVGPRIRRNGDLVRPDDGARARRLDFGRGERPALAVAWADLVTATHTTGIENVAVYVALDPFTMRAVRFTRPLTPLLRTRPVQWLLDRMAAARFEGPSPAERERSEMFVYGEACTAYEACLGGAEGHGGPRSDGDRIVARLRTPDPYDVTIETALAAVERVAAGDAPVGFTTPAGAFGPSFIDVVDGVERLDH</sequence>
<dbReference type="OrthoDB" id="194971at2157"/>
<evidence type="ECO:0000259" key="1">
    <source>
        <dbReference type="Pfam" id="PF03435"/>
    </source>
</evidence>
<dbReference type="RefSeq" id="WP_089383931.1">
    <property type="nucleotide sequence ID" value="NZ_FZNQ01000003.1"/>
</dbReference>
<feature type="domain" description="Saccharopine dehydrogenase NADP binding" evidence="1">
    <location>
        <begin position="26"/>
        <end position="143"/>
    </location>
</feature>
<dbReference type="PANTHER" id="PTHR43781">
    <property type="entry name" value="SACCHAROPINE DEHYDROGENASE"/>
    <property type="match status" value="1"/>
</dbReference>
<name>A0A238VMT5_HALVU</name>
<reference evidence="2 3" key="1">
    <citation type="submission" date="2017-06" db="EMBL/GenBank/DDBJ databases">
        <authorList>
            <person name="Kim H.J."/>
            <person name="Triplett B.A."/>
        </authorList>
    </citation>
    <scope>NUCLEOTIDE SEQUENCE [LARGE SCALE GENOMIC DNA]</scope>
    <source>
        <strain evidence="2 3">DSM 8800</strain>
    </source>
</reference>
<dbReference type="Proteomes" id="UP000198397">
    <property type="component" value="Unassembled WGS sequence"/>
</dbReference>
<gene>
    <name evidence="2" type="ORF">SAMN06264855_103137</name>
</gene>
<accession>A0A238VMT5</accession>
<evidence type="ECO:0000313" key="3">
    <source>
        <dbReference type="Proteomes" id="UP000198397"/>
    </source>
</evidence>
<dbReference type="InterPro" id="IPR005097">
    <property type="entry name" value="Sacchrp_dh_NADP-bd"/>
</dbReference>
<evidence type="ECO:0000313" key="2">
    <source>
        <dbReference type="EMBL" id="SNR35528.1"/>
    </source>
</evidence>
<dbReference type="PANTHER" id="PTHR43781:SF1">
    <property type="entry name" value="SACCHAROPINE DEHYDROGENASE"/>
    <property type="match status" value="1"/>
</dbReference>
<dbReference type="Pfam" id="PF03435">
    <property type="entry name" value="Sacchrp_dh_NADP"/>
    <property type="match status" value="1"/>
</dbReference>
<organism evidence="2 3">
    <name type="scientific">Halorubrum vacuolatum</name>
    <name type="common">Natronobacterium vacuolatum</name>
    <dbReference type="NCBI Taxonomy" id="63740"/>
    <lineage>
        <taxon>Archaea</taxon>
        <taxon>Methanobacteriati</taxon>
        <taxon>Methanobacteriota</taxon>
        <taxon>Stenosarchaea group</taxon>
        <taxon>Halobacteria</taxon>
        <taxon>Halobacteriales</taxon>
        <taxon>Haloferacaceae</taxon>
        <taxon>Halorubrum</taxon>
    </lineage>
</organism>
<protein>
    <submittedName>
        <fullName evidence="2">Uncharacterized conserved protein</fullName>
    </submittedName>
</protein>